<feature type="domain" description="SnoaL-like" evidence="2">
    <location>
        <begin position="36"/>
        <end position="166"/>
    </location>
</feature>
<dbReference type="EMBL" id="SMCX01000007">
    <property type="protein sequence ID" value="TCW24339.1"/>
    <property type="molecule type" value="Genomic_DNA"/>
</dbReference>
<protein>
    <submittedName>
        <fullName evidence="3">SnoaL-like protein</fullName>
    </submittedName>
</protein>
<evidence type="ECO:0000313" key="3">
    <source>
        <dbReference type="EMBL" id="TCW24339.1"/>
    </source>
</evidence>
<dbReference type="AlphaFoldDB" id="A0A4R3ZV19"/>
<dbReference type="Pfam" id="PF13577">
    <property type="entry name" value="SnoaL_4"/>
    <property type="match status" value="1"/>
</dbReference>
<organism evidence="3 4">
    <name type="scientific">Dietzia cinnamea</name>
    <dbReference type="NCBI Taxonomy" id="321318"/>
    <lineage>
        <taxon>Bacteria</taxon>
        <taxon>Bacillati</taxon>
        <taxon>Actinomycetota</taxon>
        <taxon>Actinomycetes</taxon>
        <taxon>Mycobacteriales</taxon>
        <taxon>Dietziaceae</taxon>
        <taxon>Dietzia</taxon>
    </lineage>
</organism>
<dbReference type="SUPFAM" id="SSF54427">
    <property type="entry name" value="NTF2-like"/>
    <property type="match status" value="1"/>
</dbReference>
<dbReference type="InterPro" id="IPR037401">
    <property type="entry name" value="SnoaL-like"/>
</dbReference>
<dbReference type="Gene3D" id="3.10.450.50">
    <property type="match status" value="1"/>
</dbReference>
<feature type="coiled-coil region" evidence="1">
    <location>
        <begin position="13"/>
        <end position="40"/>
    </location>
</feature>
<dbReference type="Proteomes" id="UP000295805">
    <property type="component" value="Unassembled WGS sequence"/>
</dbReference>
<evidence type="ECO:0000313" key="4">
    <source>
        <dbReference type="Proteomes" id="UP000295805"/>
    </source>
</evidence>
<reference evidence="3 4" key="1">
    <citation type="submission" date="2019-03" db="EMBL/GenBank/DDBJ databases">
        <title>Root nodule microbial communities of legume samples collected from USA, Mexico and Botswana.</title>
        <authorList>
            <person name="Hirsch A."/>
        </authorList>
    </citation>
    <scope>NUCLEOTIDE SEQUENCE [LARGE SCALE GENOMIC DNA]</scope>
    <source>
        <strain evidence="3 4">55</strain>
    </source>
</reference>
<name>A0A4R3ZV19_9ACTN</name>
<evidence type="ECO:0000259" key="2">
    <source>
        <dbReference type="Pfam" id="PF13577"/>
    </source>
</evidence>
<evidence type="ECO:0000256" key="1">
    <source>
        <dbReference type="SAM" id="Coils"/>
    </source>
</evidence>
<comment type="caution">
    <text evidence="3">The sequence shown here is derived from an EMBL/GenBank/DDBJ whole genome shotgun (WGS) entry which is preliminary data.</text>
</comment>
<accession>A0A4R3ZV19</accession>
<dbReference type="InterPro" id="IPR032710">
    <property type="entry name" value="NTF2-like_dom_sf"/>
</dbReference>
<keyword evidence="1" id="KW-0175">Coiled coil</keyword>
<sequence length="187" mass="20007">MGAMTSSSEAVSLDSLDARLAALEALLTDTHDRLAAAEDELAILRILAAYSPRVDSGDAEGVAELWTSDGVYDVDTGRLEGHDGLVEMVTGDAHQGLIAHGCGHVPSLPVVVLDGDRAVATGYTQLVVRSSKPGRYTVVRVTASRWELERRGSVDAPDRGWRVVLRTARAMTDDGEGRALLGRSRER</sequence>
<gene>
    <name evidence="3" type="ORF">EDD19_10734</name>
</gene>
<proteinExistence type="predicted"/>